<dbReference type="HOGENOM" id="CLU_1721129_0_0_5"/>
<evidence type="ECO:0000313" key="3">
    <source>
        <dbReference type="Proteomes" id="UP000006180"/>
    </source>
</evidence>
<evidence type="ECO:0000313" key="2">
    <source>
        <dbReference type="EMBL" id="AFL53208.1"/>
    </source>
</evidence>
<name>I3XBF2_SINF2</name>
<protein>
    <recommendedName>
        <fullName evidence="4">BMFP domain-containing protein YqiC</fullName>
    </recommendedName>
</protein>
<dbReference type="EMBL" id="CP003563">
    <property type="protein sequence ID" value="AFL53208.1"/>
    <property type="molecule type" value="Genomic_DNA"/>
</dbReference>
<evidence type="ECO:0008006" key="4">
    <source>
        <dbReference type="Google" id="ProtNLM"/>
    </source>
</evidence>
<dbReference type="eggNOG" id="COG2960">
    <property type="taxonomic scope" value="Bacteria"/>
</dbReference>
<gene>
    <name evidence="2" type="ORF">USDA257_c46710</name>
</gene>
<sequence>MPGRSVGRNMTTETSGVKPLYALHVIRSYFPCILAPTTLPENDKARGCGASETETKTMSTGANRILDDLARLMTDAAGAAQGVRKEVETAFRAQAEGWLNSLDVVKREEFEAVKEMAAKARDENDALLARIVALEARLAESGPATGDITTGK</sequence>
<reference evidence="2 3" key="1">
    <citation type="journal article" date="2012" name="J. Bacteriol.">
        <title>Complete genome sequence of the broad-host-range strain Sinorhizobium fredii USDA257.</title>
        <authorList>
            <person name="Schuldes J."/>
            <person name="Rodriguez Orbegoso M."/>
            <person name="Schmeisser C."/>
            <person name="Krishnan H.B."/>
            <person name="Daniel R."/>
            <person name="Streit W.R."/>
        </authorList>
    </citation>
    <scope>NUCLEOTIDE SEQUENCE [LARGE SCALE GENOMIC DNA]</scope>
    <source>
        <strain evidence="2 3">USDA 257</strain>
    </source>
</reference>
<dbReference type="AlphaFoldDB" id="I3XBF2"/>
<dbReference type="Proteomes" id="UP000006180">
    <property type="component" value="Chromosome"/>
</dbReference>
<dbReference type="STRING" id="1185652.USDA257_c46710"/>
<proteinExistence type="predicted"/>
<evidence type="ECO:0000256" key="1">
    <source>
        <dbReference type="SAM" id="Coils"/>
    </source>
</evidence>
<keyword evidence="1" id="KW-0175">Coiled coil</keyword>
<accession>I3XBF2</accession>
<organism evidence="2 3">
    <name type="scientific">Sinorhizobium fredii (strain USDA 257)</name>
    <dbReference type="NCBI Taxonomy" id="1185652"/>
    <lineage>
        <taxon>Bacteria</taxon>
        <taxon>Pseudomonadati</taxon>
        <taxon>Pseudomonadota</taxon>
        <taxon>Alphaproteobacteria</taxon>
        <taxon>Hyphomicrobiales</taxon>
        <taxon>Rhizobiaceae</taxon>
        <taxon>Sinorhizobium/Ensifer group</taxon>
        <taxon>Sinorhizobium</taxon>
    </lineage>
</organism>
<dbReference type="Pfam" id="PF04380">
    <property type="entry name" value="BMFP"/>
    <property type="match status" value="1"/>
</dbReference>
<feature type="coiled-coil region" evidence="1">
    <location>
        <begin position="110"/>
        <end position="137"/>
    </location>
</feature>
<dbReference type="PATRIC" id="fig|1185652.3.peg.4840"/>
<dbReference type="InterPro" id="IPR007475">
    <property type="entry name" value="UbiK"/>
</dbReference>
<dbReference type="KEGG" id="sfd:USDA257_c46710"/>